<dbReference type="AlphaFoldDB" id="A0A229UUQ2"/>
<comment type="similarity">
    <text evidence="1">Belongs to the peptidase M20 family.</text>
</comment>
<sequence>MMKEWLSMIHEEAKEQCARLGQQTEQLLLWLSRYGADPSGGVTRLLYSESWLEAQQALAERMKQTGLTVSFDRSGNVYGRLEGLNPKAPAIVTGSHIDTVTQGGRYDGAYGIAAALLSLEYILEHHGRPERSIEIVSMCEEEGSRFPKAYWGSGSITGALGLQDVAGLRDADGIRFEDAMQAAGFGRPEQKDPVRSDIAAFIELHVEQGIVLEKEGLSVGIVDAIAGQRRFTFEVNGEANHAGTTPMLLRRDALAGAVDMMQWLRASALKYGAPLVATVGRLELVPNTSNVIPGQVTFTVDVRHDQADVLDRFCTAMLEQFERIAAAQELGLQHSLWMDAAPAPMTSSLSSLTESICQQYGIPYRHMVSGAGHDAQMFQRVCPTAMIFVPSHRGISHSPLEYTSLEDLGTGVFVLSRLLYDLGYSAGSTDAMKGMIR</sequence>
<feature type="binding site" evidence="4">
    <location>
        <position position="230"/>
    </location>
    <ligand>
        <name>allantoate</name>
        <dbReference type="ChEBI" id="CHEBI:17536"/>
    </ligand>
</feature>
<dbReference type="GO" id="GO:0016813">
    <property type="term" value="F:hydrolase activity, acting on carbon-nitrogen (but not peptide) bonds, in linear amidines"/>
    <property type="evidence" value="ECO:0007669"/>
    <property type="project" value="InterPro"/>
</dbReference>
<dbReference type="Pfam" id="PF01546">
    <property type="entry name" value="Peptidase_M20"/>
    <property type="match status" value="1"/>
</dbReference>
<dbReference type="SUPFAM" id="SSF55031">
    <property type="entry name" value="Bacterial exopeptidase dimerisation domain"/>
    <property type="match status" value="1"/>
</dbReference>
<feature type="binding site" evidence="4">
    <location>
        <position position="303"/>
    </location>
    <ligand>
        <name>allantoate</name>
        <dbReference type="ChEBI" id="CHEBI:17536"/>
    </ligand>
</feature>
<dbReference type="NCBIfam" id="NF006771">
    <property type="entry name" value="PRK09290.1-5"/>
    <property type="match status" value="1"/>
</dbReference>
<keyword evidence="3" id="KW-0862">Zinc</keyword>
<keyword evidence="6" id="KW-1185">Reference proteome</keyword>
<keyword evidence="2 5" id="KW-0378">Hydrolase</keyword>
<feature type="binding site" evidence="3">
    <location>
        <position position="142"/>
    </location>
    <ligand>
        <name>Zn(2+)</name>
        <dbReference type="ChEBI" id="CHEBI:29105"/>
        <label>2</label>
    </ligand>
</feature>
<dbReference type="GO" id="GO:0046872">
    <property type="term" value="F:metal ion binding"/>
    <property type="evidence" value="ECO:0007669"/>
    <property type="project" value="UniProtKB-KW"/>
</dbReference>
<protein>
    <submittedName>
        <fullName evidence="5">Allantoate amidohydrolase</fullName>
    </submittedName>
</protein>
<dbReference type="PANTHER" id="PTHR32494">
    <property type="entry name" value="ALLANTOATE DEIMINASE-RELATED"/>
    <property type="match status" value="1"/>
</dbReference>
<dbReference type="Gene3D" id="3.30.70.360">
    <property type="match status" value="1"/>
</dbReference>
<accession>A0A229UUQ2</accession>
<dbReference type="PIRSF" id="PIRSF001235">
    <property type="entry name" value="Amidase_carbamoylase"/>
    <property type="match status" value="1"/>
</dbReference>
<evidence type="ECO:0000313" key="5">
    <source>
        <dbReference type="EMBL" id="OXM87337.1"/>
    </source>
</evidence>
<evidence type="ECO:0000256" key="1">
    <source>
        <dbReference type="ARBA" id="ARBA00006153"/>
    </source>
</evidence>
<dbReference type="EMBL" id="NMQW01000008">
    <property type="protein sequence ID" value="OXM87337.1"/>
    <property type="molecule type" value="Genomic_DNA"/>
</dbReference>
<feature type="binding site" evidence="3">
    <location>
        <position position="107"/>
    </location>
    <ligand>
        <name>Zn(2+)</name>
        <dbReference type="ChEBI" id="CHEBI:29105"/>
        <label>1</label>
    </ligand>
</feature>
<dbReference type="InterPro" id="IPR002933">
    <property type="entry name" value="Peptidase_M20"/>
</dbReference>
<feature type="binding site" evidence="4">
    <location>
        <position position="290"/>
    </location>
    <ligand>
        <name>allantoate</name>
        <dbReference type="ChEBI" id="CHEBI:17536"/>
    </ligand>
</feature>
<comment type="caution">
    <text evidence="5">The sequence shown here is derived from an EMBL/GenBank/DDBJ whole genome shotgun (WGS) entry which is preliminary data.</text>
</comment>
<feature type="binding site" evidence="3">
    <location>
        <position position="96"/>
    </location>
    <ligand>
        <name>Zn(2+)</name>
        <dbReference type="ChEBI" id="CHEBI:29105"/>
        <label>1</label>
    </ligand>
</feature>
<organism evidence="5 6">
    <name type="scientific">Paenibacillus rigui</name>
    <dbReference type="NCBI Taxonomy" id="554312"/>
    <lineage>
        <taxon>Bacteria</taxon>
        <taxon>Bacillati</taxon>
        <taxon>Bacillota</taxon>
        <taxon>Bacilli</taxon>
        <taxon>Bacillales</taxon>
        <taxon>Paenibacillaceae</taxon>
        <taxon>Paenibacillus</taxon>
    </lineage>
</organism>
<dbReference type="NCBIfam" id="NF006768">
    <property type="entry name" value="PRK09290.1-1"/>
    <property type="match status" value="1"/>
</dbReference>
<evidence type="ECO:0000256" key="2">
    <source>
        <dbReference type="ARBA" id="ARBA00022801"/>
    </source>
</evidence>
<dbReference type="Gene3D" id="3.40.630.10">
    <property type="entry name" value="Zn peptidases"/>
    <property type="match status" value="1"/>
</dbReference>
<reference evidence="5 6" key="1">
    <citation type="submission" date="2017-07" db="EMBL/GenBank/DDBJ databases">
        <title>Genome sequencing and assembly of Paenibacillus rigui.</title>
        <authorList>
            <person name="Mayilraj S."/>
        </authorList>
    </citation>
    <scope>NUCLEOTIDE SEQUENCE [LARGE SCALE GENOMIC DNA]</scope>
    <source>
        <strain evidence="5 6">JCM 16352</strain>
    </source>
</reference>
<dbReference type="SUPFAM" id="SSF53187">
    <property type="entry name" value="Zn-dependent exopeptidases"/>
    <property type="match status" value="1"/>
</dbReference>
<dbReference type="Proteomes" id="UP000215509">
    <property type="component" value="Unassembled WGS sequence"/>
</dbReference>
<dbReference type="NCBIfam" id="TIGR01879">
    <property type="entry name" value="hydantase"/>
    <property type="match status" value="1"/>
</dbReference>
<dbReference type="OrthoDB" id="9808195at2"/>
<dbReference type="CDD" id="cd03884">
    <property type="entry name" value="M20_bAS"/>
    <property type="match status" value="1"/>
</dbReference>
<dbReference type="RefSeq" id="WP_094014086.1">
    <property type="nucleotide sequence ID" value="NZ_NMQW01000008.1"/>
</dbReference>
<keyword evidence="3" id="KW-0479">Metal-binding</keyword>
<feature type="binding site" evidence="3">
    <location>
        <position position="107"/>
    </location>
    <ligand>
        <name>Zn(2+)</name>
        <dbReference type="ChEBI" id="CHEBI:29105"/>
        <label>2</label>
    </ligand>
</feature>
<dbReference type="InterPro" id="IPR036264">
    <property type="entry name" value="Bact_exopeptidase_dim_dom"/>
</dbReference>
<comment type="cofactor">
    <cofactor evidence="3">
        <name>Zn(2+)</name>
        <dbReference type="ChEBI" id="CHEBI:29105"/>
    </cofactor>
    <text evidence="3">Binds 2 Zn(2+) ions per subunit.</text>
</comment>
<dbReference type="InterPro" id="IPR010158">
    <property type="entry name" value="Amidase_Cbmase"/>
</dbReference>
<gene>
    <name evidence="5" type="ORF">CF651_06830</name>
</gene>
<dbReference type="PANTHER" id="PTHR32494:SF5">
    <property type="entry name" value="ALLANTOATE AMIDOHYDROLASE"/>
    <property type="match status" value="1"/>
</dbReference>
<feature type="binding site" evidence="3">
    <location>
        <position position="205"/>
    </location>
    <ligand>
        <name>Zn(2+)</name>
        <dbReference type="ChEBI" id="CHEBI:29105"/>
        <label>1</label>
    </ligand>
</feature>
<name>A0A229UUQ2_9BACL</name>
<evidence type="ECO:0000313" key="6">
    <source>
        <dbReference type="Proteomes" id="UP000215509"/>
    </source>
</evidence>
<feature type="binding site" evidence="3">
    <location>
        <position position="397"/>
    </location>
    <ligand>
        <name>Zn(2+)</name>
        <dbReference type="ChEBI" id="CHEBI:29105"/>
        <label>2</label>
    </ligand>
</feature>
<proteinExistence type="inferred from homology"/>
<evidence type="ECO:0000256" key="3">
    <source>
        <dbReference type="PIRSR" id="PIRSR001235-1"/>
    </source>
</evidence>
<evidence type="ECO:0000256" key="4">
    <source>
        <dbReference type="PIRSR" id="PIRSR001235-2"/>
    </source>
</evidence>